<dbReference type="Proteomes" id="UP000515728">
    <property type="component" value="Chromosome"/>
</dbReference>
<evidence type="ECO:0000313" key="7">
    <source>
        <dbReference type="EMBL" id="QNG51681.1"/>
    </source>
</evidence>
<gene>
    <name evidence="7" type="ORF">H6H00_26835</name>
</gene>
<evidence type="ECO:0000313" key="8">
    <source>
        <dbReference type="Proteomes" id="UP000515728"/>
    </source>
</evidence>
<dbReference type="SUPFAM" id="SSF52540">
    <property type="entry name" value="P-loop containing nucleoside triphosphate hydrolases"/>
    <property type="match status" value="1"/>
</dbReference>
<evidence type="ECO:0000256" key="3">
    <source>
        <dbReference type="PROSITE-ProRule" id="PRU00289"/>
    </source>
</evidence>
<dbReference type="PANTHER" id="PTHR22683:SF41">
    <property type="entry name" value="DNA TRANSLOCASE FTSK"/>
    <property type="match status" value="1"/>
</dbReference>
<dbReference type="Gene3D" id="3.40.50.300">
    <property type="entry name" value="P-loop containing nucleotide triphosphate hydrolases"/>
    <property type="match status" value="1"/>
</dbReference>
<keyword evidence="5" id="KW-1133">Transmembrane helix</keyword>
<sequence length="631" mass="67993">MTLMIKPPDKAVLLARKVAPVAVYPVSASGRGTARVLRGYRDWMLCKKREDSAARADVYYKEADAIRAHQHARIKGTLIGLVVLVAGLVLIWVLTPPWVQFSVVLAIWSMLVLAGRQAPGKVAPRSHGDLLWAGIEQLNAAFLASGLIKKDQTVTMVERPHADGKGSTVTIDLPPGITAAAAIASKERLASALALDENGLVLARVRSDGGHAGRLSIWATKGDPFAAGSGHHPLLGEQSWNAWRGAPFGLDARGREIKLRLVGSNMLIGAAPNAGKTFAGRSAAAPFVLDPGAVLLIANGKGDDAWAAAEQTAAAYVRGYDDNAAARVNAMLDRVIAEMDARNARRTGSKLTEGRSRDADDPMPLMLVLIDELQNFTGNTTPDPGSDERKPPTLGQLISRKLTHLAKNARSSGIILLLLTQRPDDDSLPKGLRAVLMTRFALRTRDRWNSDMILGPDFSARGYSTAQDDWLKGVGILVPDDDDNESAVASYPTLRTFEVPDEEWEALCRRGAALRRDQGHGDGWNPGGGGEGPVNPIEPAQPDVEADELPENLIALREYLLRPGNEFRASFELQRELGINSRELTQLMSSLGLSADRDYILDAVAGTKRRVWGYRVSQALAAIEDAEADAA</sequence>
<dbReference type="InterPro" id="IPR027417">
    <property type="entry name" value="P-loop_NTPase"/>
</dbReference>
<protein>
    <recommendedName>
        <fullName evidence="6">FtsK domain-containing protein</fullName>
    </recommendedName>
</protein>
<dbReference type="GO" id="GO:0003677">
    <property type="term" value="F:DNA binding"/>
    <property type="evidence" value="ECO:0007669"/>
    <property type="project" value="InterPro"/>
</dbReference>
<evidence type="ECO:0000256" key="5">
    <source>
        <dbReference type="SAM" id="Phobius"/>
    </source>
</evidence>
<feature type="region of interest" description="Disordered" evidence="4">
    <location>
        <begin position="517"/>
        <end position="542"/>
    </location>
</feature>
<keyword evidence="1 3" id="KW-0547">Nucleotide-binding</keyword>
<organism evidence="7 8">
    <name type="scientific">Pseudonocardia petroleophila</name>
    <dbReference type="NCBI Taxonomy" id="37331"/>
    <lineage>
        <taxon>Bacteria</taxon>
        <taxon>Bacillati</taxon>
        <taxon>Actinomycetota</taxon>
        <taxon>Actinomycetes</taxon>
        <taxon>Pseudonocardiales</taxon>
        <taxon>Pseudonocardiaceae</taxon>
        <taxon>Pseudonocardia</taxon>
    </lineage>
</organism>
<dbReference type="AlphaFoldDB" id="A0A7G7MFX0"/>
<feature type="transmembrane region" description="Helical" evidence="5">
    <location>
        <begin position="76"/>
        <end position="95"/>
    </location>
</feature>
<feature type="binding site" evidence="3">
    <location>
        <begin position="270"/>
        <end position="277"/>
    </location>
    <ligand>
        <name>ATP</name>
        <dbReference type="ChEBI" id="CHEBI:30616"/>
    </ligand>
</feature>
<feature type="compositionally biased region" description="Gly residues" evidence="4">
    <location>
        <begin position="521"/>
        <end position="532"/>
    </location>
</feature>
<dbReference type="KEGG" id="ppel:H6H00_26835"/>
<evidence type="ECO:0000256" key="2">
    <source>
        <dbReference type="ARBA" id="ARBA00022840"/>
    </source>
</evidence>
<keyword evidence="5" id="KW-0812">Transmembrane</keyword>
<keyword evidence="2 3" id="KW-0067">ATP-binding</keyword>
<evidence type="ECO:0000256" key="1">
    <source>
        <dbReference type="ARBA" id="ARBA00022741"/>
    </source>
</evidence>
<evidence type="ECO:0000256" key="4">
    <source>
        <dbReference type="SAM" id="MobiDB-lite"/>
    </source>
</evidence>
<keyword evidence="5" id="KW-0472">Membrane</keyword>
<feature type="domain" description="FtsK" evidence="6">
    <location>
        <begin position="245"/>
        <end position="451"/>
    </location>
</feature>
<dbReference type="PANTHER" id="PTHR22683">
    <property type="entry name" value="SPORULATION PROTEIN RELATED"/>
    <property type="match status" value="1"/>
</dbReference>
<dbReference type="InterPro" id="IPR002543">
    <property type="entry name" value="FtsK_dom"/>
</dbReference>
<proteinExistence type="predicted"/>
<name>A0A7G7MFX0_9PSEU</name>
<evidence type="ECO:0000259" key="6">
    <source>
        <dbReference type="PROSITE" id="PS50901"/>
    </source>
</evidence>
<keyword evidence="8" id="KW-1185">Reference proteome</keyword>
<dbReference type="RefSeq" id="WP_185718435.1">
    <property type="nucleotide sequence ID" value="NZ_BAAAWI010000001.1"/>
</dbReference>
<dbReference type="GO" id="GO:0005524">
    <property type="term" value="F:ATP binding"/>
    <property type="evidence" value="ECO:0007669"/>
    <property type="project" value="UniProtKB-UniRule"/>
</dbReference>
<reference evidence="7 8" key="1">
    <citation type="submission" date="2020-08" db="EMBL/GenBank/DDBJ databases">
        <authorList>
            <person name="Mo P."/>
        </authorList>
    </citation>
    <scope>NUCLEOTIDE SEQUENCE [LARGE SCALE GENOMIC DNA]</scope>
    <source>
        <strain evidence="7 8">CGMCC 4.1532</strain>
    </source>
</reference>
<dbReference type="EMBL" id="CP060131">
    <property type="protein sequence ID" value="QNG51681.1"/>
    <property type="molecule type" value="Genomic_DNA"/>
</dbReference>
<dbReference type="PROSITE" id="PS50901">
    <property type="entry name" value="FTSK"/>
    <property type="match status" value="1"/>
</dbReference>
<accession>A0A7G7MFX0</accession>
<dbReference type="InterPro" id="IPR050206">
    <property type="entry name" value="FtsK/SpoIIIE/SftA"/>
</dbReference>